<feature type="compositionally biased region" description="Polar residues" evidence="4">
    <location>
        <begin position="829"/>
        <end position="842"/>
    </location>
</feature>
<dbReference type="Gene3D" id="2.130.10.10">
    <property type="entry name" value="YVTN repeat-like/Quinoprotein amine dehydrogenase"/>
    <property type="match status" value="1"/>
</dbReference>
<feature type="compositionally biased region" description="Low complexity" evidence="4">
    <location>
        <begin position="759"/>
        <end position="772"/>
    </location>
</feature>
<feature type="domain" description="Nucleoporin Nup159/Nup146 N-terminal" evidence="5">
    <location>
        <begin position="34"/>
        <end position="364"/>
    </location>
</feature>
<feature type="compositionally biased region" description="Low complexity" evidence="4">
    <location>
        <begin position="602"/>
        <end position="613"/>
    </location>
</feature>
<dbReference type="SUPFAM" id="SSF117289">
    <property type="entry name" value="Nucleoporin domain"/>
    <property type="match status" value="1"/>
</dbReference>
<dbReference type="InParanoid" id="Q75B25"/>
<dbReference type="Proteomes" id="UP000000591">
    <property type="component" value="Chromosome IV"/>
</dbReference>
<feature type="compositionally biased region" description="Low complexity" evidence="4">
    <location>
        <begin position="1111"/>
        <end position="1131"/>
    </location>
</feature>
<dbReference type="HOGENOM" id="CLU_250354_0_0_1"/>
<name>Q75B25_EREGS</name>
<dbReference type="InterPro" id="IPR039462">
    <property type="entry name" value="Nup159/Nup146_N"/>
</dbReference>
<feature type="region of interest" description="Disordered" evidence="4">
    <location>
        <begin position="661"/>
        <end position="683"/>
    </location>
</feature>
<evidence type="ECO:0000256" key="2">
    <source>
        <dbReference type="ARBA" id="ARBA00022448"/>
    </source>
</evidence>
<gene>
    <name evidence="6" type="ORF">AGOS_ADL248C</name>
</gene>
<feature type="compositionally biased region" description="Polar residues" evidence="4">
    <location>
        <begin position="1016"/>
        <end position="1038"/>
    </location>
</feature>
<dbReference type="EMBL" id="AE016817">
    <property type="protein sequence ID" value="AAS51672.2"/>
    <property type="molecule type" value="Genomic_DNA"/>
</dbReference>
<dbReference type="GeneID" id="4619983"/>
<feature type="compositionally biased region" description="Low complexity" evidence="4">
    <location>
        <begin position="871"/>
        <end position="880"/>
    </location>
</feature>
<evidence type="ECO:0000256" key="1">
    <source>
        <dbReference type="ARBA" id="ARBA00004123"/>
    </source>
</evidence>
<keyword evidence="3" id="KW-0539">Nucleus</keyword>
<feature type="compositionally biased region" description="Basic and acidic residues" evidence="4">
    <location>
        <begin position="1040"/>
        <end position="1054"/>
    </location>
</feature>
<dbReference type="InterPro" id="IPR015943">
    <property type="entry name" value="WD40/YVTN_repeat-like_dom_sf"/>
</dbReference>
<feature type="compositionally biased region" description="Polar residues" evidence="4">
    <location>
        <begin position="1181"/>
        <end position="1197"/>
    </location>
</feature>
<feature type="region of interest" description="Disordered" evidence="4">
    <location>
        <begin position="602"/>
        <end position="623"/>
    </location>
</feature>
<feature type="region of interest" description="Disordered" evidence="4">
    <location>
        <begin position="825"/>
        <end position="975"/>
    </location>
</feature>
<keyword evidence="7" id="KW-1185">Reference proteome</keyword>
<dbReference type="PANTHER" id="PTHR21099">
    <property type="entry name" value="RAD201"/>
    <property type="match status" value="1"/>
</dbReference>
<feature type="region of interest" description="Disordered" evidence="4">
    <location>
        <begin position="754"/>
        <end position="813"/>
    </location>
</feature>
<organism evidence="6 7">
    <name type="scientific">Eremothecium gossypii (strain ATCC 10895 / CBS 109.51 / FGSC 9923 / NRRL Y-1056)</name>
    <name type="common">Yeast</name>
    <name type="synonym">Ashbya gossypii</name>
    <dbReference type="NCBI Taxonomy" id="284811"/>
    <lineage>
        <taxon>Eukaryota</taxon>
        <taxon>Fungi</taxon>
        <taxon>Dikarya</taxon>
        <taxon>Ascomycota</taxon>
        <taxon>Saccharomycotina</taxon>
        <taxon>Saccharomycetes</taxon>
        <taxon>Saccharomycetales</taxon>
        <taxon>Saccharomycetaceae</taxon>
        <taxon>Eremothecium</taxon>
    </lineage>
</organism>
<dbReference type="eggNOG" id="KOG3630">
    <property type="taxonomic scope" value="Eukaryota"/>
</dbReference>
<feature type="region of interest" description="Disordered" evidence="4">
    <location>
        <begin position="1015"/>
        <end position="1197"/>
    </location>
</feature>
<evidence type="ECO:0000256" key="3">
    <source>
        <dbReference type="ARBA" id="ARBA00023242"/>
    </source>
</evidence>
<feature type="compositionally biased region" description="Polar residues" evidence="4">
    <location>
        <begin position="791"/>
        <end position="813"/>
    </location>
</feature>
<comment type="subcellular location">
    <subcellularLocation>
        <location evidence="1">Nucleus</location>
    </subcellularLocation>
</comment>
<dbReference type="PANTHER" id="PTHR21099:SF2">
    <property type="entry name" value="SI:CH211-113E8.11"/>
    <property type="match status" value="1"/>
</dbReference>
<evidence type="ECO:0000313" key="6">
    <source>
        <dbReference type="EMBL" id="AAS51672.2"/>
    </source>
</evidence>
<dbReference type="KEGG" id="ago:AGOS_ADL248C"/>
<feature type="compositionally biased region" description="Acidic residues" evidence="4">
    <location>
        <begin position="926"/>
        <end position="939"/>
    </location>
</feature>
<protein>
    <submittedName>
        <fullName evidence="6">ADL248Cp</fullName>
    </submittedName>
</protein>
<dbReference type="RefSeq" id="NP_983848.2">
    <property type="nucleotide sequence ID" value="NM_209201.2"/>
</dbReference>
<evidence type="ECO:0000259" key="5">
    <source>
        <dbReference type="Pfam" id="PF16755"/>
    </source>
</evidence>
<dbReference type="OrthoDB" id="248320at2759"/>
<dbReference type="OMA" id="NIYTWRI"/>
<dbReference type="Pfam" id="PF16755">
    <property type="entry name" value="Beta-prop_NUP159_NUP214"/>
    <property type="match status" value="1"/>
</dbReference>
<dbReference type="STRING" id="284811.Q75B25"/>
<feature type="compositionally biased region" description="Polar residues" evidence="4">
    <location>
        <begin position="481"/>
        <end position="496"/>
    </location>
</feature>
<evidence type="ECO:0000313" key="7">
    <source>
        <dbReference type="Proteomes" id="UP000000591"/>
    </source>
</evidence>
<reference evidence="6 7" key="1">
    <citation type="journal article" date="2004" name="Science">
        <title>The Ashbya gossypii genome as a tool for mapping the ancient Saccharomyces cerevisiae genome.</title>
        <authorList>
            <person name="Dietrich F.S."/>
            <person name="Voegeli S."/>
            <person name="Brachat S."/>
            <person name="Lerch A."/>
            <person name="Gates K."/>
            <person name="Steiner S."/>
            <person name="Mohr C."/>
            <person name="Pohlmann R."/>
            <person name="Luedi P."/>
            <person name="Choi S."/>
            <person name="Wing R.A."/>
            <person name="Flavier A."/>
            <person name="Gaffney T.D."/>
            <person name="Philippsen P."/>
        </authorList>
    </citation>
    <scope>NUCLEOTIDE SEQUENCE [LARGE SCALE GENOMIC DNA]</scope>
    <source>
        <strain evidence="7">ATCC 10895 / CBS 109.51 / FGSC 9923 / NRRL Y-1056</strain>
    </source>
</reference>
<reference evidence="7" key="2">
    <citation type="journal article" date="2013" name="G3 (Bethesda)">
        <title>Genomes of Ashbya fungi isolated from insects reveal four mating-type loci, numerous translocations, lack of transposons, and distinct gene duplications.</title>
        <authorList>
            <person name="Dietrich F.S."/>
            <person name="Voegeli S."/>
            <person name="Kuo S."/>
            <person name="Philippsen P."/>
        </authorList>
    </citation>
    <scope>GENOME REANNOTATION</scope>
    <source>
        <strain evidence="7">ATCC 10895 / CBS 109.51 / FGSC 9923 / NRRL Y-1056</strain>
    </source>
</reference>
<feature type="compositionally biased region" description="Polar residues" evidence="4">
    <location>
        <begin position="407"/>
        <end position="428"/>
    </location>
</feature>
<proteinExistence type="predicted"/>
<feature type="compositionally biased region" description="Acidic residues" evidence="4">
    <location>
        <begin position="908"/>
        <end position="918"/>
    </location>
</feature>
<dbReference type="FunCoup" id="Q75B25">
    <property type="interactions" value="156"/>
</dbReference>
<feature type="compositionally biased region" description="Low complexity" evidence="4">
    <location>
        <begin position="1060"/>
        <end position="1075"/>
    </location>
</feature>
<feature type="compositionally biased region" description="Polar residues" evidence="4">
    <location>
        <begin position="881"/>
        <end position="898"/>
    </location>
</feature>
<feature type="compositionally biased region" description="Polar residues" evidence="4">
    <location>
        <begin position="523"/>
        <end position="556"/>
    </location>
</feature>
<feature type="compositionally biased region" description="Polar residues" evidence="4">
    <location>
        <begin position="1083"/>
        <end position="1104"/>
    </location>
</feature>
<sequence length="1528" mass="162572">MSVREEFPTKTSEAYGFKPVFSRQLVTSFGENLPFVRYNCLAVSSKHRLFAACGAAEVVIGSLEALRQWGESGDELELVARHAAQDVVGVGFCRDVVVYATRAGELWSREVGSTGQWSQRSVGAGTVGMHCVGAYALLLRASGEVLRVHVGNGQQESIALDVCDFDARGSEVLYLERGFRLRMANVGGGEERRVELPDDMREEDTQPIAVRYLSREQALVVVGEETPDDADEVVYAHKMYVVSLQSGDARESFDILPAFGSVKRNPAYYGCTLYNLASDGRQLHVLASSCSSELTLLDDAEVLQPLQDADRAVLRINPDTDNDTSALGLALDVVTRMRVVEPCAGVDAASELPLAYVLNNLGVLECWALYQSDALKAGKLSLDATLNELIREAESISSESPEEHIQDISQSPAEPTKSSTFNAISTKSDQPDAAASPENTNIISPSPKPAFGSGRVFGTPAFGHQSMESIAPSGATMVPSHGTTFGQDTNSMQTDANPDKTEDQRHQWPSSTSHPFGVPPPGTTSNNEPHSSKSNAVTGGNTGNAPENPSSGTSTFGKPAFGSVTTPGTIFGTPGFASAKTAVSAFGQPAFGGSAFGKPVFGEGSSAEPASGEEPGKSAFGESAFGKPAFGESAFGKPAFGESAFGKPAFGESAFAKPAFGKPSFGESTATNPKSEESAFGKPAFGANAFGKPAFGESPFNKSIPGSPFAKPFGAGLPASSSPFGNLSSTPFGKISSSPFGQLSASPEAKAVSPFGKTAFSSSASPSTFGTPVFSAAQDTDQKTNKLEFGTGNSIDTSAPNSKITSPNSATQGAISSATVFPVGKATAAQHNQENFTPTPITKSHEGRKTSVSKDNADFIQNTPTKENPALSLLSLSGSLEQTVSTEGMQTAKEQLTDYSGATSEGITSEEEEDDDSSNELAASGGEDDSGEDNEESHDVDEGSVVSPSIGNNKLEDSSGISATAKSENKAEISSMKSITERIKKAANLPASSAIMNITSSPDATPDIKRVVSPFSDFTNKLNPPEANNGQAPFSFSALTKKEQESGTRREGNPEHATLSDQDSSSAKGSSRRGSIIAKENRYSSSGGAPQSAQVQKPGTSITRPSDVAISPQNSASLDSSNSLSDISSNRVSDDDQSSQPPSSDEGESESSEVPPSDPTHGSERQLSTITEESVDLPPSANVSPFATDNSVAYNSNRKMQVDSNVQTRPLQLAHKEVDAIPVTVNTFCQAAPATADKELQTDSSPELDSAINAFEGDEQYLSEQYAPRRLEKFYTEAYLADIKYTSKNPTTKAVEKTCHVINAELSTLRSNISNIGKFIDDQSKSPYPKSAESLCNVGGWRIAEAAQLMDIVKRQQATFNDTFNAIKKLDTESQLDYSSLLKSEYMLKDYYLQLNCLNKESDNVLRDLSLPQMKIRNSIRSKLVNLTSRIKELTNMIQMMKLYTVRGNNKNAAIVRKLMNDSMERGSLLEEIQSLRQEVSRLAIANTPVDEVSGALSTRDIDSTAIVKETLTLNVKHQLGEFFKSRI</sequence>
<evidence type="ECO:0000256" key="4">
    <source>
        <dbReference type="SAM" id="MobiDB-lite"/>
    </source>
</evidence>
<feature type="region of interest" description="Disordered" evidence="4">
    <location>
        <begin position="394"/>
        <end position="560"/>
    </location>
</feature>
<dbReference type="GO" id="GO:0005634">
    <property type="term" value="C:nucleus"/>
    <property type="evidence" value="ECO:0000318"/>
    <property type="project" value="GO_Central"/>
</dbReference>
<keyword evidence="2" id="KW-0813">Transport</keyword>
<feature type="compositionally biased region" description="Basic and acidic residues" evidence="4">
    <location>
        <begin position="497"/>
        <end position="506"/>
    </location>
</feature>
<accession>Q75B25</accession>